<keyword evidence="3" id="KW-0804">Transcription</keyword>
<dbReference type="eggNOG" id="COG2197">
    <property type="taxonomic scope" value="Bacteria"/>
</dbReference>
<dbReference type="EMBL" id="AUND01000040">
    <property type="protein sequence ID" value="KEO50958.1"/>
    <property type="molecule type" value="Genomic_DNA"/>
</dbReference>
<proteinExistence type="predicted"/>
<dbReference type="NCBIfam" id="TIGR00229">
    <property type="entry name" value="sensory_box"/>
    <property type="match status" value="1"/>
</dbReference>
<name>A0A074J5R9_9RHOB</name>
<accession>A0A074J5R9</accession>
<evidence type="ECO:0000256" key="2">
    <source>
        <dbReference type="ARBA" id="ARBA00023125"/>
    </source>
</evidence>
<dbReference type="AlphaFoldDB" id="A0A074J5R9"/>
<reference evidence="5 6" key="1">
    <citation type="submission" date="2013-07" db="EMBL/GenBank/DDBJ databases">
        <title>Thioclava pacifica DSM 10166 Genome Sequencing.</title>
        <authorList>
            <person name="Lai Q."/>
            <person name="Shao Z."/>
        </authorList>
    </citation>
    <scope>NUCLEOTIDE SEQUENCE [LARGE SCALE GENOMIC DNA]</scope>
    <source>
        <strain evidence="5 6">DSM 10166</strain>
    </source>
</reference>
<feature type="domain" description="HTH luxR-type" evidence="4">
    <location>
        <begin position="120"/>
        <end position="185"/>
    </location>
</feature>
<dbReference type="SUPFAM" id="SSF55785">
    <property type="entry name" value="PYP-like sensor domain (PAS domain)"/>
    <property type="match status" value="1"/>
</dbReference>
<evidence type="ECO:0000313" key="5">
    <source>
        <dbReference type="EMBL" id="KEO50958.1"/>
    </source>
</evidence>
<dbReference type="CDD" id="cd00130">
    <property type="entry name" value="PAS"/>
    <property type="match status" value="1"/>
</dbReference>
<evidence type="ECO:0000259" key="4">
    <source>
        <dbReference type="PROSITE" id="PS50043"/>
    </source>
</evidence>
<dbReference type="InterPro" id="IPR016032">
    <property type="entry name" value="Sig_transdc_resp-reg_C-effctor"/>
</dbReference>
<dbReference type="SMART" id="SM00091">
    <property type="entry name" value="PAS"/>
    <property type="match status" value="1"/>
</dbReference>
<evidence type="ECO:0000313" key="6">
    <source>
        <dbReference type="Proteomes" id="UP000027432"/>
    </source>
</evidence>
<dbReference type="CDD" id="cd06170">
    <property type="entry name" value="LuxR_C_like"/>
    <property type="match status" value="1"/>
</dbReference>
<dbReference type="InterPro" id="IPR035965">
    <property type="entry name" value="PAS-like_dom_sf"/>
</dbReference>
<dbReference type="STRING" id="1353537.TP2_13800"/>
<dbReference type="InterPro" id="IPR000014">
    <property type="entry name" value="PAS"/>
</dbReference>
<dbReference type="Proteomes" id="UP000027432">
    <property type="component" value="Unassembled WGS sequence"/>
</dbReference>
<dbReference type="Pfam" id="PF13426">
    <property type="entry name" value="PAS_9"/>
    <property type="match status" value="1"/>
</dbReference>
<dbReference type="InterPro" id="IPR036388">
    <property type="entry name" value="WH-like_DNA-bd_sf"/>
</dbReference>
<dbReference type="Gene3D" id="1.10.10.10">
    <property type="entry name" value="Winged helix-like DNA-binding domain superfamily/Winged helix DNA-binding domain"/>
    <property type="match status" value="1"/>
</dbReference>
<dbReference type="Gene3D" id="3.30.450.20">
    <property type="entry name" value="PAS domain"/>
    <property type="match status" value="1"/>
</dbReference>
<sequence>MGMQEEAETAALAFEHAPVGLALTRDRVIERCNARFCETFGYGADELAGRSLAALYPSAEEFQRIGEIGRQKMLDTGRYADERIMQRRDGGLFWCRVRGQSLTPEDPFTRAIWSFADISESRPVVDLTVRERQVAAFLAEGRTNKEIARLLNLSPRTAEAHRARLQAKLGARNATELVARLTGLPV</sequence>
<evidence type="ECO:0000256" key="1">
    <source>
        <dbReference type="ARBA" id="ARBA00023015"/>
    </source>
</evidence>
<dbReference type="SMART" id="SM00421">
    <property type="entry name" value="HTH_LUXR"/>
    <property type="match status" value="1"/>
</dbReference>
<dbReference type="PRINTS" id="PR00038">
    <property type="entry name" value="HTHLUXR"/>
</dbReference>
<dbReference type="Pfam" id="PF00196">
    <property type="entry name" value="GerE"/>
    <property type="match status" value="1"/>
</dbReference>
<evidence type="ECO:0000256" key="3">
    <source>
        <dbReference type="ARBA" id="ARBA00023163"/>
    </source>
</evidence>
<dbReference type="SUPFAM" id="SSF46894">
    <property type="entry name" value="C-terminal effector domain of the bipartite response regulators"/>
    <property type="match status" value="1"/>
</dbReference>
<keyword evidence="6" id="KW-1185">Reference proteome</keyword>
<gene>
    <name evidence="5" type="ORF">TP2_13800</name>
</gene>
<dbReference type="InterPro" id="IPR000792">
    <property type="entry name" value="Tscrpt_reg_LuxR_C"/>
</dbReference>
<keyword evidence="1" id="KW-0805">Transcription regulation</keyword>
<organism evidence="5 6">
    <name type="scientific">Thioclava pacifica DSM 10166</name>
    <dbReference type="NCBI Taxonomy" id="1353537"/>
    <lineage>
        <taxon>Bacteria</taxon>
        <taxon>Pseudomonadati</taxon>
        <taxon>Pseudomonadota</taxon>
        <taxon>Alphaproteobacteria</taxon>
        <taxon>Rhodobacterales</taxon>
        <taxon>Paracoccaceae</taxon>
        <taxon>Thioclava</taxon>
    </lineage>
</organism>
<dbReference type="GO" id="GO:0003677">
    <property type="term" value="F:DNA binding"/>
    <property type="evidence" value="ECO:0007669"/>
    <property type="project" value="UniProtKB-KW"/>
</dbReference>
<dbReference type="GO" id="GO:0006355">
    <property type="term" value="P:regulation of DNA-templated transcription"/>
    <property type="evidence" value="ECO:0007669"/>
    <property type="project" value="InterPro"/>
</dbReference>
<keyword evidence="2" id="KW-0238">DNA-binding</keyword>
<dbReference type="PANTHER" id="PTHR44688:SF16">
    <property type="entry name" value="DNA-BINDING TRANSCRIPTIONAL ACTIVATOR DEVR_DOSR"/>
    <property type="match status" value="1"/>
</dbReference>
<protein>
    <recommendedName>
        <fullName evidence="4">HTH luxR-type domain-containing protein</fullName>
    </recommendedName>
</protein>
<dbReference type="PROSITE" id="PS50043">
    <property type="entry name" value="HTH_LUXR_2"/>
    <property type="match status" value="1"/>
</dbReference>
<comment type="caution">
    <text evidence="5">The sequence shown here is derived from an EMBL/GenBank/DDBJ whole genome shotgun (WGS) entry which is preliminary data.</text>
</comment>
<dbReference type="PANTHER" id="PTHR44688">
    <property type="entry name" value="DNA-BINDING TRANSCRIPTIONAL ACTIVATOR DEVR_DOSR"/>
    <property type="match status" value="1"/>
</dbReference>